<evidence type="ECO:0000313" key="1">
    <source>
        <dbReference type="EMBL" id="MFD1671775.1"/>
    </source>
</evidence>
<reference evidence="2" key="1">
    <citation type="journal article" date="2019" name="Int. J. Syst. Evol. Microbiol.">
        <title>The Global Catalogue of Microorganisms (GCM) 10K type strain sequencing project: providing services to taxonomists for standard genome sequencing and annotation.</title>
        <authorList>
            <consortium name="The Broad Institute Genomics Platform"/>
            <consortium name="The Broad Institute Genome Sequencing Center for Infectious Disease"/>
            <person name="Wu L."/>
            <person name="Ma J."/>
        </authorList>
    </citation>
    <scope>NUCLEOTIDE SEQUENCE [LARGE SCALE GENOMIC DNA]</scope>
    <source>
        <strain evidence="2">CCM 8896</strain>
    </source>
</reference>
<protein>
    <submittedName>
        <fullName evidence="1">Uncharacterized protein</fullName>
    </submittedName>
</protein>
<sequence>MSALNRKFSITRSTAIRRPSLIRHTPKFYRLKGQDQIFATISKDDNFKDAPDIFETIIPVMNADSSFTPQYQIIGGFNNNAIQITLPDDSQEESSSDVIQWICLLTFTGFQFKYIGPNTKRKVLFALADEDAYCYCDKDPCIECRFKCKNGFAVYTYWRDKGLYGQDISAFSNK</sequence>
<dbReference type="RefSeq" id="WP_164506996.1">
    <property type="nucleotide sequence ID" value="NZ_RHOY01000005.1"/>
</dbReference>
<gene>
    <name evidence="1" type="ORF">ACFQ5M_06705</name>
</gene>
<name>A0ABW4J765_9LACO</name>
<evidence type="ECO:0000313" key="2">
    <source>
        <dbReference type="Proteomes" id="UP001597267"/>
    </source>
</evidence>
<proteinExistence type="predicted"/>
<accession>A0ABW4J765</accession>
<organism evidence="1 2">
    <name type="scientific">Agrilactobacillus yilanensis</name>
    <dbReference type="NCBI Taxonomy" id="2485997"/>
    <lineage>
        <taxon>Bacteria</taxon>
        <taxon>Bacillati</taxon>
        <taxon>Bacillota</taxon>
        <taxon>Bacilli</taxon>
        <taxon>Lactobacillales</taxon>
        <taxon>Lactobacillaceae</taxon>
        <taxon>Agrilactobacillus</taxon>
    </lineage>
</organism>
<comment type="caution">
    <text evidence="1">The sequence shown here is derived from an EMBL/GenBank/DDBJ whole genome shotgun (WGS) entry which is preliminary data.</text>
</comment>
<dbReference type="Proteomes" id="UP001597267">
    <property type="component" value="Unassembled WGS sequence"/>
</dbReference>
<keyword evidence="2" id="KW-1185">Reference proteome</keyword>
<dbReference type="EMBL" id="JBHTOP010000022">
    <property type="protein sequence ID" value="MFD1671775.1"/>
    <property type="molecule type" value="Genomic_DNA"/>
</dbReference>